<proteinExistence type="predicted"/>
<dbReference type="InterPro" id="IPR009057">
    <property type="entry name" value="Homeodomain-like_sf"/>
</dbReference>
<organism evidence="5 6">
    <name type="scientific">Streptomyces actinomycinicus</name>
    <dbReference type="NCBI Taxonomy" id="1695166"/>
    <lineage>
        <taxon>Bacteria</taxon>
        <taxon>Bacillati</taxon>
        <taxon>Actinomycetota</taxon>
        <taxon>Actinomycetes</taxon>
        <taxon>Kitasatosporales</taxon>
        <taxon>Streptomycetaceae</taxon>
        <taxon>Streptomyces</taxon>
    </lineage>
</organism>
<evidence type="ECO:0000313" key="6">
    <source>
        <dbReference type="Proteomes" id="UP000661858"/>
    </source>
</evidence>
<dbReference type="GO" id="GO:0003700">
    <property type="term" value="F:DNA-binding transcription factor activity"/>
    <property type="evidence" value="ECO:0007669"/>
    <property type="project" value="InterPro"/>
</dbReference>
<dbReference type="PANTHER" id="PTHR46796:SF15">
    <property type="entry name" value="BLL1074 PROTEIN"/>
    <property type="match status" value="1"/>
</dbReference>
<protein>
    <submittedName>
        <fullName evidence="5">AraC family transcriptional regulator</fullName>
    </submittedName>
</protein>
<keyword evidence="6" id="KW-1185">Reference proteome</keyword>
<dbReference type="AlphaFoldDB" id="A0A937EHR1"/>
<dbReference type="Proteomes" id="UP000661858">
    <property type="component" value="Unassembled WGS sequence"/>
</dbReference>
<dbReference type="GO" id="GO:0043565">
    <property type="term" value="F:sequence-specific DNA binding"/>
    <property type="evidence" value="ECO:0007669"/>
    <property type="project" value="InterPro"/>
</dbReference>
<sequence length="265" mass="30304">MEYRGYRLSLAEPRRRLEIPDGAVTLVLGFENELRTTDLTTGTSEDRTSLIAPLRTGPTLGEHSGHLHGMEVILEPWAAYTLFGDTMHERPERILCPSEVAGRRVELLTEALACLPHWEQRFRLLDTMLGQWWEQGRPCSPRVLWAWRELRRTGGSVPIGRLAERTGWGWRQFDVRFRLQIGLAPKAVARIMRLQRALRLLGEGDTAAQTALSCGFSDQAHMSREIRRMTGFPPSRLLRARMPSQADALSQDRIHGRVTSFRWPE</sequence>
<evidence type="ECO:0000256" key="2">
    <source>
        <dbReference type="ARBA" id="ARBA00023125"/>
    </source>
</evidence>
<dbReference type="SUPFAM" id="SSF46689">
    <property type="entry name" value="Homeodomain-like"/>
    <property type="match status" value="1"/>
</dbReference>
<keyword evidence="3" id="KW-0804">Transcription</keyword>
<dbReference type="SMART" id="SM00342">
    <property type="entry name" value="HTH_ARAC"/>
    <property type="match status" value="1"/>
</dbReference>
<dbReference type="InterPro" id="IPR050204">
    <property type="entry name" value="AraC_XylS_family_regulators"/>
</dbReference>
<feature type="domain" description="HTH araC/xylS-type" evidence="4">
    <location>
        <begin position="140"/>
        <end position="240"/>
    </location>
</feature>
<dbReference type="RefSeq" id="WP_201834114.1">
    <property type="nucleotide sequence ID" value="NZ_JAERRK010000004.1"/>
</dbReference>
<dbReference type="Pfam" id="PF12833">
    <property type="entry name" value="HTH_18"/>
    <property type="match status" value="1"/>
</dbReference>
<evidence type="ECO:0000256" key="1">
    <source>
        <dbReference type="ARBA" id="ARBA00023015"/>
    </source>
</evidence>
<evidence type="ECO:0000259" key="4">
    <source>
        <dbReference type="PROSITE" id="PS01124"/>
    </source>
</evidence>
<dbReference type="EMBL" id="JAERRK010000004">
    <property type="protein sequence ID" value="MBL1082309.1"/>
    <property type="molecule type" value="Genomic_DNA"/>
</dbReference>
<dbReference type="PROSITE" id="PS01124">
    <property type="entry name" value="HTH_ARAC_FAMILY_2"/>
    <property type="match status" value="1"/>
</dbReference>
<evidence type="ECO:0000256" key="3">
    <source>
        <dbReference type="ARBA" id="ARBA00023163"/>
    </source>
</evidence>
<evidence type="ECO:0000313" key="5">
    <source>
        <dbReference type="EMBL" id="MBL1082309.1"/>
    </source>
</evidence>
<dbReference type="Gene3D" id="1.10.10.60">
    <property type="entry name" value="Homeodomain-like"/>
    <property type="match status" value="1"/>
</dbReference>
<keyword evidence="1" id="KW-0805">Transcription regulation</keyword>
<comment type="caution">
    <text evidence="5">The sequence shown here is derived from an EMBL/GenBank/DDBJ whole genome shotgun (WGS) entry which is preliminary data.</text>
</comment>
<gene>
    <name evidence="5" type="ORF">JK359_09990</name>
</gene>
<dbReference type="PANTHER" id="PTHR46796">
    <property type="entry name" value="HTH-TYPE TRANSCRIPTIONAL ACTIVATOR RHAS-RELATED"/>
    <property type="match status" value="1"/>
</dbReference>
<reference evidence="5" key="1">
    <citation type="submission" date="2021-01" db="EMBL/GenBank/DDBJ databases">
        <title>WGS of actinomycetes isolated from Thailand.</title>
        <authorList>
            <person name="Thawai C."/>
        </authorList>
    </citation>
    <scope>NUCLEOTIDE SEQUENCE</scope>
    <source>
        <strain evidence="5">RCU-197</strain>
    </source>
</reference>
<keyword evidence="2" id="KW-0238">DNA-binding</keyword>
<dbReference type="InterPro" id="IPR018060">
    <property type="entry name" value="HTH_AraC"/>
</dbReference>
<name>A0A937EHR1_9ACTN</name>
<accession>A0A937EHR1</accession>